<evidence type="ECO:0008006" key="3">
    <source>
        <dbReference type="Google" id="ProtNLM"/>
    </source>
</evidence>
<organism evidence="1 2">
    <name type="scientific">Austropuccinia psidii MF-1</name>
    <dbReference type="NCBI Taxonomy" id="1389203"/>
    <lineage>
        <taxon>Eukaryota</taxon>
        <taxon>Fungi</taxon>
        <taxon>Dikarya</taxon>
        <taxon>Basidiomycota</taxon>
        <taxon>Pucciniomycotina</taxon>
        <taxon>Pucciniomycetes</taxon>
        <taxon>Pucciniales</taxon>
        <taxon>Sphaerophragmiaceae</taxon>
        <taxon>Austropuccinia</taxon>
    </lineage>
</organism>
<accession>A0A9Q3CNJ6</accession>
<dbReference type="Proteomes" id="UP000765509">
    <property type="component" value="Unassembled WGS sequence"/>
</dbReference>
<keyword evidence="2" id="KW-1185">Reference proteome</keyword>
<comment type="caution">
    <text evidence="1">The sequence shown here is derived from an EMBL/GenBank/DDBJ whole genome shotgun (WGS) entry which is preliminary data.</text>
</comment>
<dbReference type="SUPFAM" id="SSF53098">
    <property type="entry name" value="Ribonuclease H-like"/>
    <property type="match status" value="1"/>
</dbReference>
<dbReference type="InterPro" id="IPR012337">
    <property type="entry name" value="RNaseH-like_sf"/>
</dbReference>
<proteinExistence type="predicted"/>
<protein>
    <recommendedName>
        <fullName evidence="3">Integrase catalytic domain-containing protein</fullName>
    </recommendedName>
</protein>
<dbReference type="EMBL" id="AVOT02008570">
    <property type="protein sequence ID" value="MBW0486275.1"/>
    <property type="molecule type" value="Genomic_DNA"/>
</dbReference>
<gene>
    <name evidence="1" type="ORF">O181_025990</name>
</gene>
<dbReference type="Gene3D" id="3.30.420.10">
    <property type="entry name" value="Ribonuclease H-like superfamily/Ribonuclease H"/>
    <property type="match status" value="1"/>
</dbReference>
<evidence type="ECO:0000313" key="2">
    <source>
        <dbReference type="Proteomes" id="UP000765509"/>
    </source>
</evidence>
<dbReference type="AlphaFoldDB" id="A0A9Q3CNJ6"/>
<reference evidence="1" key="1">
    <citation type="submission" date="2021-03" db="EMBL/GenBank/DDBJ databases">
        <title>Draft genome sequence of rust myrtle Austropuccinia psidii MF-1, a brazilian biotype.</title>
        <authorList>
            <person name="Quecine M.C."/>
            <person name="Pachon D.M.R."/>
            <person name="Bonatelli M.L."/>
            <person name="Correr F.H."/>
            <person name="Franceschini L.M."/>
            <person name="Leite T.F."/>
            <person name="Margarido G.R.A."/>
            <person name="Almeida C.A."/>
            <person name="Ferrarezi J.A."/>
            <person name="Labate C.A."/>
        </authorList>
    </citation>
    <scope>NUCLEOTIDE SEQUENCE</scope>
    <source>
        <strain evidence="1">MF-1</strain>
    </source>
</reference>
<sequence>MIHIQEPKSPWEVDQMDWLKAVPQSGDRGYNACLVIVERYRKTPIFLPYHEDDTDIDTDLLLWNRVISHTGLFRNIINDRDLNFKSAL</sequence>
<dbReference type="GO" id="GO:0003676">
    <property type="term" value="F:nucleic acid binding"/>
    <property type="evidence" value="ECO:0007669"/>
    <property type="project" value="InterPro"/>
</dbReference>
<evidence type="ECO:0000313" key="1">
    <source>
        <dbReference type="EMBL" id="MBW0486275.1"/>
    </source>
</evidence>
<dbReference type="InterPro" id="IPR036397">
    <property type="entry name" value="RNaseH_sf"/>
</dbReference>
<name>A0A9Q3CNJ6_9BASI</name>